<sequence length="82" mass="9398">MLLDLRLHNRTDRASLVFAGQRSLVAQWYEPSSREKGTVREPLHLDRVEHMSTDAAFCSILPQQCEYVAATLRTVTRGRRGK</sequence>
<accession>A0A0N9HT86</accession>
<evidence type="ECO:0000313" key="1">
    <source>
        <dbReference type="EMBL" id="ALG08286.1"/>
    </source>
</evidence>
<protein>
    <submittedName>
        <fullName evidence="1">Uncharacterized protein</fullName>
    </submittedName>
</protein>
<organism evidence="1 2">
    <name type="scientific">Kibdelosporangium phytohabitans</name>
    <dbReference type="NCBI Taxonomy" id="860235"/>
    <lineage>
        <taxon>Bacteria</taxon>
        <taxon>Bacillati</taxon>
        <taxon>Actinomycetota</taxon>
        <taxon>Actinomycetes</taxon>
        <taxon>Pseudonocardiales</taxon>
        <taxon>Pseudonocardiaceae</taxon>
        <taxon>Kibdelosporangium</taxon>
    </lineage>
</organism>
<dbReference type="AlphaFoldDB" id="A0A0N9HT86"/>
<reference evidence="1 2" key="1">
    <citation type="submission" date="2015-07" db="EMBL/GenBank/DDBJ databases">
        <title>Genome sequencing of Kibdelosporangium phytohabitans.</title>
        <authorList>
            <person name="Qin S."/>
            <person name="Xing K."/>
        </authorList>
    </citation>
    <scope>NUCLEOTIDE SEQUENCE [LARGE SCALE GENOMIC DNA]</scope>
    <source>
        <strain evidence="1 2">KLBMP1111</strain>
    </source>
</reference>
<keyword evidence="2" id="KW-1185">Reference proteome</keyword>
<dbReference type="Proteomes" id="UP000063699">
    <property type="component" value="Chromosome"/>
</dbReference>
<dbReference type="KEGG" id="kphy:AOZ06_16450"/>
<evidence type="ECO:0000313" key="2">
    <source>
        <dbReference type="Proteomes" id="UP000063699"/>
    </source>
</evidence>
<dbReference type="EMBL" id="CP012752">
    <property type="protein sequence ID" value="ALG08286.1"/>
    <property type="molecule type" value="Genomic_DNA"/>
</dbReference>
<gene>
    <name evidence="1" type="ORF">AOZ06_16450</name>
</gene>
<name>A0A0N9HT86_9PSEU</name>
<dbReference type="STRING" id="860235.AOZ06_16450"/>
<proteinExistence type="predicted"/>